<gene>
    <name evidence="3" type="ORF">Snoj_27250</name>
</gene>
<protein>
    <submittedName>
        <fullName evidence="3">Uncharacterized protein</fullName>
    </submittedName>
</protein>
<proteinExistence type="predicted"/>
<comment type="caution">
    <text evidence="3">The sequence shown here is derived from an EMBL/GenBank/DDBJ whole genome shotgun (WGS) entry which is preliminary data.</text>
</comment>
<accession>A0ABQ3SLG8</accession>
<evidence type="ECO:0000313" key="3">
    <source>
        <dbReference type="EMBL" id="GHI68807.1"/>
    </source>
</evidence>
<evidence type="ECO:0000256" key="2">
    <source>
        <dbReference type="SAM" id="Phobius"/>
    </source>
</evidence>
<keyword evidence="2" id="KW-0472">Membrane</keyword>
<dbReference type="RefSeq" id="WP_189747012.1">
    <property type="nucleotide sequence ID" value="NZ_BMRL01000024.1"/>
</dbReference>
<feature type="compositionally biased region" description="Basic and acidic residues" evidence="1">
    <location>
        <begin position="24"/>
        <end position="37"/>
    </location>
</feature>
<organism evidence="3 4">
    <name type="scientific">Streptomyces nojiriensis</name>
    <dbReference type="NCBI Taxonomy" id="66374"/>
    <lineage>
        <taxon>Bacteria</taxon>
        <taxon>Bacillati</taxon>
        <taxon>Actinomycetota</taxon>
        <taxon>Actinomycetes</taxon>
        <taxon>Kitasatosporales</taxon>
        <taxon>Streptomycetaceae</taxon>
        <taxon>Streptomyces</taxon>
    </lineage>
</organism>
<feature type="region of interest" description="Disordered" evidence="1">
    <location>
        <begin position="1"/>
        <end position="37"/>
    </location>
</feature>
<dbReference type="Proteomes" id="UP000613974">
    <property type="component" value="Unassembled WGS sequence"/>
</dbReference>
<dbReference type="GeneID" id="95587123"/>
<keyword evidence="2" id="KW-0812">Transmembrane</keyword>
<feature type="transmembrane region" description="Helical" evidence="2">
    <location>
        <begin position="40"/>
        <end position="73"/>
    </location>
</feature>
<keyword evidence="2" id="KW-1133">Transmembrane helix</keyword>
<reference evidence="4" key="1">
    <citation type="submission" date="2023-07" db="EMBL/GenBank/DDBJ databases">
        <title>Whole genome shotgun sequence of Streptomyces nojiriensis NBRC 13794.</title>
        <authorList>
            <person name="Komaki H."/>
            <person name="Tamura T."/>
        </authorList>
    </citation>
    <scope>NUCLEOTIDE SEQUENCE [LARGE SCALE GENOMIC DNA]</scope>
    <source>
        <strain evidence="4">NBRC 13794</strain>
    </source>
</reference>
<evidence type="ECO:0000313" key="4">
    <source>
        <dbReference type="Proteomes" id="UP000613974"/>
    </source>
</evidence>
<keyword evidence="4" id="KW-1185">Reference proteome</keyword>
<name>A0ABQ3SLG8_9ACTN</name>
<evidence type="ECO:0000256" key="1">
    <source>
        <dbReference type="SAM" id="MobiDB-lite"/>
    </source>
</evidence>
<sequence>MTTTGTTPQTPDPDPDPDPGRQPAGREPDPETRTRRVPDAVVLVALLATCAGTYLTVGEAGFAGVISAVAALYGTWRARR</sequence>
<dbReference type="EMBL" id="BNEC01000003">
    <property type="protein sequence ID" value="GHI68807.1"/>
    <property type="molecule type" value="Genomic_DNA"/>
</dbReference>